<dbReference type="KEGG" id="fpl:Ferp_2506"/>
<dbReference type="InterPro" id="IPR051099">
    <property type="entry name" value="AGR/TXD"/>
</dbReference>
<dbReference type="GeneID" id="8780048"/>
<evidence type="ECO:0000313" key="3">
    <source>
        <dbReference type="EMBL" id="ADC66613.1"/>
    </source>
</evidence>
<name>D3S2C2_FERPA</name>
<dbReference type="eggNOG" id="arCOG01976">
    <property type="taxonomic scope" value="Archaea"/>
</dbReference>
<accession>D3S2C2</accession>
<keyword evidence="4" id="KW-1185">Reference proteome</keyword>
<dbReference type="SUPFAM" id="SSF52833">
    <property type="entry name" value="Thioredoxin-like"/>
    <property type="match status" value="1"/>
</dbReference>
<dbReference type="RefSeq" id="WP_012966946.1">
    <property type="nucleotide sequence ID" value="NC_013849.1"/>
</dbReference>
<reference evidence="3 4" key="2">
    <citation type="journal article" date="2011" name="Stand. Genomic Sci.">
        <title>Complete genome sequence of Ferroglobus placidus AEDII12DO.</title>
        <authorList>
            <person name="Anderson I."/>
            <person name="Risso C."/>
            <person name="Holmes D."/>
            <person name="Lucas S."/>
            <person name="Copeland A."/>
            <person name="Lapidus A."/>
            <person name="Cheng J.F."/>
            <person name="Bruce D."/>
            <person name="Goodwin L."/>
            <person name="Pitluck S."/>
            <person name="Saunders E."/>
            <person name="Brettin T."/>
            <person name="Detter J.C."/>
            <person name="Han C."/>
            <person name="Tapia R."/>
            <person name="Larimer F."/>
            <person name="Land M."/>
            <person name="Hauser L."/>
            <person name="Woyke T."/>
            <person name="Lovley D."/>
            <person name="Kyrpides N."/>
            <person name="Ivanova N."/>
        </authorList>
    </citation>
    <scope>NUCLEOTIDE SEQUENCE [LARGE SCALE GENOMIC DNA]</scope>
    <source>
        <strain evidence="4">DSM 10642 / AEDII12DO</strain>
    </source>
</reference>
<dbReference type="EMBL" id="CP001899">
    <property type="protein sequence ID" value="ADC66613.1"/>
    <property type="molecule type" value="Genomic_DNA"/>
</dbReference>
<dbReference type="InterPro" id="IPR013766">
    <property type="entry name" value="Thioredoxin_domain"/>
</dbReference>
<evidence type="ECO:0000259" key="2">
    <source>
        <dbReference type="PROSITE" id="PS51352"/>
    </source>
</evidence>
<dbReference type="Proteomes" id="UP000002613">
    <property type="component" value="Chromosome"/>
</dbReference>
<reference evidence="4" key="1">
    <citation type="submission" date="2010-02" db="EMBL/GenBank/DDBJ databases">
        <title>Complete sequence of Ferroglobus placidus DSM 10642.</title>
        <authorList>
            <consortium name="US DOE Joint Genome Institute"/>
            <person name="Lucas S."/>
            <person name="Copeland A."/>
            <person name="Lapidus A."/>
            <person name="Cheng J.-F."/>
            <person name="Bruce D."/>
            <person name="Goodwin L."/>
            <person name="Pitluck S."/>
            <person name="Saunders E."/>
            <person name="Brettin T."/>
            <person name="Detter J.C."/>
            <person name="Han C."/>
            <person name="Tapia R."/>
            <person name="Larimer F."/>
            <person name="Land M."/>
            <person name="Hauser L."/>
            <person name="Kyrpides N."/>
            <person name="Ivanova N."/>
            <person name="Holmes D."/>
            <person name="Lovley D."/>
            <person name="Kyrpides N."/>
            <person name="Anderson I.J."/>
            <person name="Woyke T."/>
        </authorList>
    </citation>
    <scope>NUCLEOTIDE SEQUENCE [LARGE SCALE GENOMIC DNA]</scope>
    <source>
        <strain evidence="4">DSM 10642 / AEDII12DO</strain>
    </source>
</reference>
<keyword evidence="1" id="KW-0732">Signal</keyword>
<proteinExistence type="predicted"/>
<dbReference type="PANTHER" id="PTHR15337:SF11">
    <property type="entry name" value="THIOREDOXIN DOMAIN-CONTAINING PROTEIN"/>
    <property type="match status" value="1"/>
</dbReference>
<dbReference type="AlphaFoldDB" id="D3S2C2"/>
<evidence type="ECO:0000256" key="1">
    <source>
        <dbReference type="ARBA" id="ARBA00022729"/>
    </source>
</evidence>
<dbReference type="Pfam" id="PF13899">
    <property type="entry name" value="Thioredoxin_7"/>
    <property type="match status" value="1"/>
</dbReference>
<organism evidence="3 4">
    <name type="scientific">Ferroglobus placidus (strain DSM 10642 / AEDII12DO)</name>
    <dbReference type="NCBI Taxonomy" id="589924"/>
    <lineage>
        <taxon>Archaea</taxon>
        <taxon>Methanobacteriati</taxon>
        <taxon>Methanobacteriota</taxon>
        <taxon>Archaeoglobi</taxon>
        <taxon>Archaeoglobales</taxon>
        <taxon>Archaeoglobaceae</taxon>
        <taxon>Ferroglobus</taxon>
    </lineage>
</organism>
<dbReference type="Gene3D" id="3.40.30.10">
    <property type="entry name" value="Glutaredoxin"/>
    <property type="match status" value="1"/>
</dbReference>
<protein>
    <recommendedName>
        <fullName evidence="2">Thioredoxin domain-containing protein</fullName>
    </recommendedName>
</protein>
<evidence type="ECO:0000313" key="4">
    <source>
        <dbReference type="Proteomes" id="UP000002613"/>
    </source>
</evidence>
<gene>
    <name evidence="3" type="ordered locus">Ferp_2506</name>
</gene>
<sequence length="152" mass="17388">MRSIAALILIAVGASFLLFSFQSTPNVNFYSYEEGLKVAAKENKPILLIIDSESCVYCTIFKEDFEKYEDLKLALSKFVIVEVDYVRERDLAKKFGATGTPEFHFLYPNGTPITYNGEKLVMLGYSSEYRQDLINLANFAYQIYERSKAQKT</sequence>
<dbReference type="InterPro" id="IPR036249">
    <property type="entry name" value="Thioredoxin-like_sf"/>
</dbReference>
<dbReference type="PaxDb" id="589924-Ferp_2506"/>
<dbReference type="PROSITE" id="PS51352">
    <property type="entry name" value="THIOREDOXIN_2"/>
    <property type="match status" value="1"/>
</dbReference>
<dbReference type="PANTHER" id="PTHR15337">
    <property type="entry name" value="ANTERIOR GRADIENT PROTEIN-RELATED"/>
    <property type="match status" value="1"/>
</dbReference>
<feature type="domain" description="Thioredoxin" evidence="2">
    <location>
        <begin position="10"/>
        <end position="138"/>
    </location>
</feature>
<dbReference type="HOGENOM" id="CLU_1656815_0_0_2"/>
<dbReference type="STRING" id="589924.Ferp_2506"/>